<accession>A0A5B9EAA1</accession>
<gene>
    <name evidence="8" type="ORF">FTW19_14280</name>
</gene>
<dbReference type="PANTHER" id="PTHR30589:SF0">
    <property type="entry name" value="PHOSPHATIDYLGLYCEROL--PROLIPOPROTEIN DIACYLGLYCERYL TRANSFERASE"/>
    <property type="match status" value="1"/>
</dbReference>
<dbReference type="GO" id="GO:0005886">
    <property type="term" value="C:plasma membrane"/>
    <property type="evidence" value="ECO:0007669"/>
    <property type="project" value="InterPro"/>
</dbReference>
<feature type="transmembrane region" description="Helical" evidence="7">
    <location>
        <begin position="247"/>
        <end position="268"/>
    </location>
</feature>
<name>A0A5B9EAA1_9BACT</name>
<evidence type="ECO:0000256" key="1">
    <source>
        <dbReference type="ARBA" id="ARBA00007150"/>
    </source>
</evidence>
<keyword evidence="2" id="KW-1003">Cell membrane</keyword>
<dbReference type="GO" id="GO:0008961">
    <property type="term" value="F:phosphatidylglycerol-prolipoprotein diacylglyceryl transferase activity"/>
    <property type="evidence" value="ECO:0007669"/>
    <property type="project" value="InterPro"/>
</dbReference>
<sequence length="285" mass="31066">MYPYLHLGPFTLGTFGVLLWLGAVAATIILHKNFQRFSIDADALNVVAFVTIAGVLGAKAYHELQDPAELADSMRRIMLPGWHHPGEVLLYLLKWFQAGFAWFGGLCAGIAMLLWQGRQAKFQNGARVGGLRMLDLAAPAAAIGYGVGRLGCLLSGDGDYGKSTTLPWGVHIRNDALDPPVPNPPDLKVHPTPVYELGYSLVFGLWLWHRAKKNLPIGQLTGEYLVLTGIARWFVELIRINPRIHLGMSNAQVAALGSILAGIVLILWSKARSKKWVAETEAVAG</sequence>
<dbReference type="AlphaFoldDB" id="A0A5B9EAA1"/>
<dbReference type="RefSeq" id="WP_147648261.1">
    <property type="nucleotide sequence ID" value="NZ_CP042806.1"/>
</dbReference>
<feature type="transmembrane region" description="Helical" evidence="7">
    <location>
        <begin position="12"/>
        <end position="31"/>
    </location>
</feature>
<dbReference type="OrthoDB" id="871140at2"/>
<evidence type="ECO:0000256" key="3">
    <source>
        <dbReference type="ARBA" id="ARBA00022679"/>
    </source>
</evidence>
<reference evidence="8 9" key="1">
    <citation type="submission" date="2019-08" db="EMBL/GenBank/DDBJ databases">
        <title>Complete genome sequence of Terriglobus albidus strain ORNL.</title>
        <authorList>
            <person name="Podar M."/>
        </authorList>
    </citation>
    <scope>NUCLEOTIDE SEQUENCE [LARGE SCALE GENOMIC DNA]</scope>
    <source>
        <strain evidence="8 9">ORNL</strain>
    </source>
</reference>
<feature type="transmembrane region" description="Helical" evidence="7">
    <location>
        <begin position="95"/>
        <end position="115"/>
    </location>
</feature>
<evidence type="ECO:0000256" key="6">
    <source>
        <dbReference type="ARBA" id="ARBA00023136"/>
    </source>
</evidence>
<dbReference type="Pfam" id="PF01790">
    <property type="entry name" value="LGT"/>
    <property type="match status" value="1"/>
</dbReference>
<comment type="similarity">
    <text evidence="1">Belongs to the Lgt family.</text>
</comment>
<protein>
    <submittedName>
        <fullName evidence="8">Prolipoprotein diacylglyceryl transferase</fullName>
    </submittedName>
</protein>
<feature type="transmembrane region" description="Helical" evidence="7">
    <location>
        <begin position="43"/>
        <end position="61"/>
    </location>
</feature>
<organism evidence="8 9">
    <name type="scientific">Terriglobus albidus</name>
    <dbReference type="NCBI Taxonomy" id="1592106"/>
    <lineage>
        <taxon>Bacteria</taxon>
        <taxon>Pseudomonadati</taxon>
        <taxon>Acidobacteriota</taxon>
        <taxon>Terriglobia</taxon>
        <taxon>Terriglobales</taxon>
        <taxon>Acidobacteriaceae</taxon>
        <taxon>Terriglobus</taxon>
    </lineage>
</organism>
<keyword evidence="8" id="KW-0449">Lipoprotein</keyword>
<evidence type="ECO:0000256" key="4">
    <source>
        <dbReference type="ARBA" id="ARBA00022692"/>
    </source>
</evidence>
<evidence type="ECO:0000256" key="5">
    <source>
        <dbReference type="ARBA" id="ARBA00022989"/>
    </source>
</evidence>
<dbReference type="InterPro" id="IPR001640">
    <property type="entry name" value="Lgt"/>
</dbReference>
<dbReference type="EMBL" id="CP042806">
    <property type="protein sequence ID" value="QEE29062.1"/>
    <property type="molecule type" value="Genomic_DNA"/>
</dbReference>
<evidence type="ECO:0000256" key="2">
    <source>
        <dbReference type="ARBA" id="ARBA00022475"/>
    </source>
</evidence>
<evidence type="ECO:0000256" key="7">
    <source>
        <dbReference type="SAM" id="Phobius"/>
    </source>
</evidence>
<keyword evidence="9" id="KW-1185">Reference proteome</keyword>
<dbReference type="GO" id="GO:0042158">
    <property type="term" value="P:lipoprotein biosynthetic process"/>
    <property type="evidence" value="ECO:0007669"/>
    <property type="project" value="InterPro"/>
</dbReference>
<evidence type="ECO:0000313" key="8">
    <source>
        <dbReference type="EMBL" id="QEE29062.1"/>
    </source>
</evidence>
<evidence type="ECO:0000313" key="9">
    <source>
        <dbReference type="Proteomes" id="UP000321820"/>
    </source>
</evidence>
<keyword evidence="5 7" id="KW-1133">Transmembrane helix</keyword>
<keyword evidence="4 7" id="KW-0812">Transmembrane</keyword>
<keyword evidence="3 8" id="KW-0808">Transferase</keyword>
<dbReference type="PANTHER" id="PTHR30589">
    <property type="entry name" value="PROLIPOPROTEIN DIACYLGLYCERYL TRANSFERASE"/>
    <property type="match status" value="1"/>
</dbReference>
<proteinExistence type="inferred from homology"/>
<keyword evidence="6 7" id="KW-0472">Membrane</keyword>
<dbReference type="Proteomes" id="UP000321820">
    <property type="component" value="Chromosome"/>
</dbReference>
<dbReference type="KEGG" id="talb:FTW19_14280"/>